<feature type="non-terminal residue" evidence="1">
    <location>
        <position position="1"/>
    </location>
</feature>
<dbReference type="SUPFAM" id="SSF53098">
    <property type="entry name" value="Ribonuclease H-like"/>
    <property type="match status" value="1"/>
</dbReference>
<sequence>SEVWVDTTSSLAFTFYGFISQIPLSNGYDAILVITTCTSLELADLFIEHVFLKDGLPDNIVSNRGSLFVSSFWTFFFQHLKI</sequence>
<name>A0A0L6VQ45_9BASI</name>
<gene>
    <name evidence="1" type="ORF">VP01_12289g2</name>
</gene>
<evidence type="ECO:0000313" key="1">
    <source>
        <dbReference type="EMBL" id="KNZ62742.1"/>
    </source>
</evidence>
<protein>
    <recommendedName>
        <fullName evidence="3">Integrase catalytic domain-containing protein</fullName>
    </recommendedName>
</protein>
<comment type="caution">
    <text evidence="1">The sequence shown here is derived from an EMBL/GenBank/DDBJ whole genome shotgun (WGS) entry which is preliminary data.</text>
</comment>
<dbReference type="OrthoDB" id="2273864at2759"/>
<dbReference type="VEuPathDB" id="FungiDB:VP01_12289g2"/>
<reference evidence="1 2" key="1">
    <citation type="submission" date="2015-08" db="EMBL/GenBank/DDBJ databases">
        <title>Next Generation Sequencing and Analysis of the Genome of Puccinia sorghi L Schw, the Causal Agent of Maize Common Rust.</title>
        <authorList>
            <person name="Rochi L."/>
            <person name="Burguener G."/>
            <person name="Darino M."/>
            <person name="Turjanski A."/>
            <person name="Kreff E."/>
            <person name="Dieguez M.J."/>
            <person name="Sacco F."/>
        </authorList>
    </citation>
    <scope>NUCLEOTIDE SEQUENCE [LARGE SCALE GENOMIC DNA]</scope>
    <source>
        <strain evidence="1 2">RO10H11247</strain>
    </source>
</reference>
<dbReference type="AlphaFoldDB" id="A0A0L6VQ45"/>
<organism evidence="1 2">
    <name type="scientific">Puccinia sorghi</name>
    <dbReference type="NCBI Taxonomy" id="27349"/>
    <lineage>
        <taxon>Eukaryota</taxon>
        <taxon>Fungi</taxon>
        <taxon>Dikarya</taxon>
        <taxon>Basidiomycota</taxon>
        <taxon>Pucciniomycotina</taxon>
        <taxon>Pucciniomycetes</taxon>
        <taxon>Pucciniales</taxon>
        <taxon>Pucciniaceae</taxon>
        <taxon>Puccinia</taxon>
    </lineage>
</organism>
<dbReference type="EMBL" id="LAVV01002542">
    <property type="protein sequence ID" value="KNZ62742.1"/>
    <property type="molecule type" value="Genomic_DNA"/>
</dbReference>
<evidence type="ECO:0008006" key="3">
    <source>
        <dbReference type="Google" id="ProtNLM"/>
    </source>
</evidence>
<accession>A0A0L6VQ45</accession>
<dbReference type="Proteomes" id="UP000037035">
    <property type="component" value="Unassembled WGS sequence"/>
</dbReference>
<keyword evidence="2" id="KW-1185">Reference proteome</keyword>
<proteinExistence type="predicted"/>
<evidence type="ECO:0000313" key="2">
    <source>
        <dbReference type="Proteomes" id="UP000037035"/>
    </source>
</evidence>
<dbReference type="InterPro" id="IPR012337">
    <property type="entry name" value="RNaseH-like_sf"/>
</dbReference>